<dbReference type="AlphaFoldDB" id="A7SS52"/>
<dbReference type="PRINTS" id="PR00081">
    <property type="entry name" value="GDHRDH"/>
</dbReference>
<keyword evidence="2" id="KW-0560">Oxidoreductase</keyword>
<dbReference type="Pfam" id="PF13561">
    <property type="entry name" value="adh_short_C2"/>
    <property type="match status" value="1"/>
</dbReference>
<evidence type="ECO:0000256" key="1">
    <source>
        <dbReference type="ARBA" id="ARBA00006484"/>
    </source>
</evidence>
<keyword evidence="4" id="KW-1185">Reference proteome</keyword>
<dbReference type="EMBL" id="DS469772">
    <property type="protein sequence ID" value="EDO33469.1"/>
    <property type="molecule type" value="Genomic_DNA"/>
</dbReference>
<dbReference type="STRING" id="45351.A7SS52"/>
<evidence type="ECO:0000313" key="3">
    <source>
        <dbReference type="EMBL" id="EDO33469.1"/>
    </source>
</evidence>
<organism evidence="3 4">
    <name type="scientific">Nematostella vectensis</name>
    <name type="common">Starlet sea anemone</name>
    <dbReference type="NCBI Taxonomy" id="45351"/>
    <lineage>
        <taxon>Eukaryota</taxon>
        <taxon>Metazoa</taxon>
        <taxon>Cnidaria</taxon>
        <taxon>Anthozoa</taxon>
        <taxon>Hexacorallia</taxon>
        <taxon>Actiniaria</taxon>
        <taxon>Edwardsiidae</taxon>
        <taxon>Nematostella</taxon>
    </lineage>
</organism>
<evidence type="ECO:0000313" key="4">
    <source>
        <dbReference type="Proteomes" id="UP000001593"/>
    </source>
</evidence>
<dbReference type="Proteomes" id="UP000001593">
    <property type="component" value="Unassembled WGS sequence"/>
</dbReference>
<dbReference type="InParanoid" id="A7SS52"/>
<sequence length="346" mass="38750">MRQLEERDAMIDKLQNYYGIAIRSNLDDLKGMKKAIYATLFHCASNDKVVLHDYCPDGSNIMPDAMIDKLQIYYGIAIRSNLDDLKGMKKAIYATLFHCASNDKVVLHDYCPDGSNSWCGYKRDSANKTKTFKHGSGLPKDIIALMKPIYLRLSDDELLKKCLHGKTQNQNESFNAMIWQRVPKEVFVARPVLEFGLYDAVAHFNQGSATVVDLYRRLKIDAGKYTNSGCTALDSGRIYGAEYKERDIQKKRRKVRCYAASLAPRRITANCIIPGLTDTETIVKMAEVMHLSRENLIAKHGGPNKLVLQPEDIANAVGFLCSQEARFITGAVINVDGGRILTGGQN</sequence>
<protein>
    <submittedName>
        <fullName evidence="3">Uncharacterized protein</fullName>
    </submittedName>
</protein>
<dbReference type="SUPFAM" id="SSF51735">
    <property type="entry name" value="NAD(P)-binding Rossmann-fold domains"/>
    <property type="match status" value="1"/>
</dbReference>
<proteinExistence type="inferred from homology"/>
<dbReference type="Gene3D" id="3.40.50.720">
    <property type="entry name" value="NAD(P)-binding Rossmann-like Domain"/>
    <property type="match status" value="1"/>
</dbReference>
<dbReference type="HOGENOM" id="CLU_802412_0_0_1"/>
<dbReference type="PhylomeDB" id="A7SS52"/>
<accession>A7SS52</accession>
<dbReference type="InterPro" id="IPR002347">
    <property type="entry name" value="SDR_fam"/>
</dbReference>
<reference evidence="3 4" key="1">
    <citation type="journal article" date="2007" name="Science">
        <title>Sea anemone genome reveals ancestral eumetazoan gene repertoire and genomic organization.</title>
        <authorList>
            <person name="Putnam N.H."/>
            <person name="Srivastava M."/>
            <person name="Hellsten U."/>
            <person name="Dirks B."/>
            <person name="Chapman J."/>
            <person name="Salamov A."/>
            <person name="Terry A."/>
            <person name="Shapiro H."/>
            <person name="Lindquist E."/>
            <person name="Kapitonov V.V."/>
            <person name="Jurka J."/>
            <person name="Genikhovich G."/>
            <person name="Grigoriev I.V."/>
            <person name="Lucas S.M."/>
            <person name="Steele R.E."/>
            <person name="Finnerty J.R."/>
            <person name="Technau U."/>
            <person name="Martindale M.Q."/>
            <person name="Rokhsar D.S."/>
        </authorList>
    </citation>
    <scope>NUCLEOTIDE SEQUENCE [LARGE SCALE GENOMIC DNA]</scope>
    <source>
        <strain evidence="4">CH2 X CH6</strain>
    </source>
</reference>
<name>A7SS52_NEMVE</name>
<comment type="similarity">
    <text evidence="1">Belongs to the short-chain dehydrogenases/reductases (SDR) family.</text>
</comment>
<evidence type="ECO:0000256" key="2">
    <source>
        <dbReference type="ARBA" id="ARBA00023002"/>
    </source>
</evidence>
<dbReference type="PANTHER" id="PTHR24321:SF8">
    <property type="entry name" value="ESTRADIOL 17-BETA-DEHYDROGENASE 8-RELATED"/>
    <property type="match status" value="1"/>
</dbReference>
<dbReference type="PANTHER" id="PTHR24321">
    <property type="entry name" value="DEHYDROGENASES, SHORT CHAIN"/>
    <property type="match status" value="1"/>
</dbReference>
<dbReference type="InterPro" id="IPR036291">
    <property type="entry name" value="NAD(P)-bd_dom_sf"/>
</dbReference>
<dbReference type="GO" id="GO:0016491">
    <property type="term" value="F:oxidoreductase activity"/>
    <property type="evidence" value="ECO:0007669"/>
    <property type="project" value="UniProtKB-KW"/>
</dbReference>
<gene>
    <name evidence="3" type="ORF">NEMVEDRAFT_v1g247064</name>
</gene>